<dbReference type="eggNOG" id="KOG1285">
    <property type="taxonomic scope" value="Eukaryota"/>
</dbReference>
<dbReference type="Gramene" id="ERN15068">
    <property type="protein sequence ID" value="ERN15068"/>
    <property type="gene ID" value="AMTR_s00056p00032600"/>
</dbReference>
<feature type="binding site" evidence="5">
    <location>
        <position position="200"/>
    </location>
    <ligand>
        <name>Fe cation</name>
        <dbReference type="ChEBI" id="CHEBI:24875"/>
        <note>catalytic</note>
    </ligand>
</feature>
<accession>U5D408</accession>
<sequence>MTRFRSCQGLEPESGNSDSVESYKNNTNIMRFGMINKDLTNTSVFEHGGRVFAIAENHLPYEIELSDLNTLNTWDINGAWDRPFTSHPKRDPLTGEMVIMGVDAKKPYYVIGVISADGKNLVHKADLKFERNSFPHELGITKNFNVIMDYPFTFDRRRLINGGPFLKFEHDQPARIGVMPRYGDAASIAWFDVQTHCSFHIINSFEDGDEVVIRGCRANGAVFPGPDLGINIHEWYSRAFSPIRKDAEGFDPSIDSILLTRAYEWRLNMKNGSVTEGYLTSPEVSMDFPVINDNFVCTKNKYAYTQVVDSAESSKIGLAKYNMFAKLHFEELGASHLQKGGKKRIKVEYHRLEKNEFCDGVVFVARPGSTEEDDGWILCFIHNENTNTSHVERMVLEGLACLLHMIGLYAPNQNKN</sequence>
<evidence type="ECO:0000256" key="6">
    <source>
        <dbReference type="SAM" id="MobiDB-lite"/>
    </source>
</evidence>
<keyword evidence="8" id="KW-1185">Reference proteome</keyword>
<keyword evidence="2 5" id="KW-0479">Metal-binding</keyword>
<reference evidence="8" key="1">
    <citation type="journal article" date="2013" name="Science">
        <title>The Amborella genome and the evolution of flowering plants.</title>
        <authorList>
            <consortium name="Amborella Genome Project"/>
        </authorList>
    </citation>
    <scope>NUCLEOTIDE SEQUENCE [LARGE SCALE GENOMIC DNA]</scope>
</reference>
<dbReference type="PANTHER" id="PTHR10543">
    <property type="entry name" value="BETA-CAROTENE DIOXYGENASE"/>
    <property type="match status" value="1"/>
</dbReference>
<dbReference type="Proteomes" id="UP000017836">
    <property type="component" value="Unassembled WGS sequence"/>
</dbReference>
<keyword evidence="3" id="KW-0223">Dioxygenase</keyword>
<dbReference type="HOGENOM" id="CLU_016472_2_1_1"/>
<dbReference type="OMA" id="SHPKKIC"/>
<feature type="binding site" evidence="5">
    <location>
        <position position="136"/>
    </location>
    <ligand>
        <name>Fe cation</name>
        <dbReference type="ChEBI" id="CHEBI:24875"/>
        <note>catalytic</note>
    </ligand>
</feature>
<dbReference type="Pfam" id="PF03055">
    <property type="entry name" value="RPE65"/>
    <property type="match status" value="1"/>
</dbReference>
<evidence type="ECO:0000313" key="8">
    <source>
        <dbReference type="Proteomes" id="UP000017836"/>
    </source>
</evidence>
<dbReference type="GO" id="GO:0010436">
    <property type="term" value="F:carotenoid dioxygenase activity"/>
    <property type="evidence" value="ECO:0000318"/>
    <property type="project" value="GO_Central"/>
</dbReference>
<evidence type="ECO:0000256" key="5">
    <source>
        <dbReference type="PIRSR" id="PIRSR604294-1"/>
    </source>
</evidence>
<dbReference type="AlphaFoldDB" id="U5D408"/>
<feature type="binding site" evidence="5">
    <location>
        <position position="87"/>
    </location>
    <ligand>
        <name>Fe cation</name>
        <dbReference type="ChEBI" id="CHEBI:24875"/>
        <note>catalytic</note>
    </ligand>
</feature>
<protein>
    <recommendedName>
        <fullName evidence="9">Carotenoid oxygenase</fullName>
    </recommendedName>
</protein>
<evidence type="ECO:0000313" key="7">
    <source>
        <dbReference type="EMBL" id="ERN15068.1"/>
    </source>
</evidence>
<dbReference type="GO" id="GO:0016121">
    <property type="term" value="P:carotene catabolic process"/>
    <property type="evidence" value="ECO:0000318"/>
    <property type="project" value="GO_Central"/>
</dbReference>
<dbReference type="EMBL" id="KI392510">
    <property type="protein sequence ID" value="ERN15068.1"/>
    <property type="molecule type" value="Genomic_DNA"/>
</dbReference>
<name>U5D408_AMBTC</name>
<evidence type="ECO:0000256" key="2">
    <source>
        <dbReference type="ARBA" id="ARBA00022723"/>
    </source>
</evidence>
<keyword evidence="3" id="KW-0560">Oxidoreductase</keyword>
<dbReference type="GO" id="GO:0046872">
    <property type="term" value="F:metal ion binding"/>
    <property type="evidence" value="ECO:0007669"/>
    <property type="project" value="UniProtKB-KW"/>
</dbReference>
<dbReference type="GO" id="GO:0009570">
    <property type="term" value="C:chloroplast stroma"/>
    <property type="evidence" value="ECO:0000318"/>
    <property type="project" value="GO_Central"/>
</dbReference>
<comment type="cofactor">
    <cofactor evidence="5">
        <name>Fe(2+)</name>
        <dbReference type="ChEBI" id="CHEBI:29033"/>
    </cofactor>
    <text evidence="5">Binds 1 Fe(2+) ion per subunit.</text>
</comment>
<comment type="similarity">
    <text evidence="1">Belongs to the carotenoid oxygenase family.</text>
</comment>
<dbReference type="PANTHER" id="PTHR10543:SF142">
    <property type="entry name" value="OS06G0162550 PROTEIN"/>
    <property type="match status" value="1"/>
</dbReference>
<feature type="region of interest" description="Disordered" evidence="6">
    <location>
        <begin position="1"/>
        <end position="22"/>
    </location>
</feature>
<evidence type="ECO:0000256" key="3">
    <source>
        <dbReference type="ARBA" id="ARBA00022964"/>
    </source>
</evidence>
<organism evidence="7 8">
    <name type="scientific">Amborella trichopoda</name>
    <dbReference type="NCBI Taxonomy" id="13333"/>
    <lineage>
        <taxon>Eukaryota</taxon>
        <taxon>Viridiplantae</taxon>
        <taxon>Streptophyta</taxon>
        <taxon>Embryophyta</taxon>
        <taxon>Tracheophyta</taxon>
        <taxon>Spermatophyta</taxon>
        <taxon>Magnoliopsida</taxon>
        <taxon>Amborellales</taxon>
        <taxon>Amborellaceae</taxon>
        <taxon>Amborella</taxon>
    </lineage>
</organism>
<evidence type="ECO:0000256" key="1">
    <source>
        <dbReference type="ARBA" id="ARBA00006787"/>
    </source>
</evidence>
<gene>
    <name evidence="7" type="ORF">AMTR_s00056p00032600</name>
</gene>
<evidence type="ECO:0000256" key="4">
    <source>
        <dbReference type="ARBA" id="ARBA00023004"/>
    </source>
</evidence>
<evidence type="ECO:0008006" key="9">
    <source>
        <dbReference type="Google" id="ProtNLM"/>
    </source>
</evidence>
<proteinExistence type="inferred from homology"/>
<dbReference type="InterPro" id="IPR004294">
    <property type="entry name" value="Carotenoid_Oase"/>
</dbReference>
<keyword evidence="4 5" id="KW-0408">Iron</keyword>